<dbReference type="Proteomes" id="UP000011723">
    <property type="component" value="Chromosome"/>
</dbReference>
<keyword evidence="1" id="KW-1133">Transmembrane helix</keyword>
<keyword evidence="3" id="KW-1185">Reference proteome</keyword>
<dbReference type="HOGENOM" id="CLU_127547_0_0_11"/>
<feature type="transmembrane region" description="Helical" evidence="1">
    <location>
        <begin position="38"/>
        <end position="58"/>
    </location>
</feature>
<feature type="transmembrane region" description="Helical" evidence="1">
    <location>
        <begin position="139"/>
        <end position="167"/>
    </location>
</feature>
<gene>
    <name evidence="2" type="ORF">A605_04035</name>
</gene>
<dbReference type="PATRIC" id="fig|1121362.3.peg.811"/>
<feature type="transmembrane region" description="Helical" evidence="1">
    <location>
        <begin position="64"/>
        <end position="81"/>
    </location>
</feature>
<dbReference type="RefSeq" id="WP_015400237.1">
    <property type="nucleotide sequence ID" value="NC_020302.1"/>
</dbReference>
<organism evidence="2 3">
    <name type="scientific">Corynebacterium halotolerans YIM 70093 = DSM 44683</name>
    <dbReference type="NCBI Taxonomy" id="1121362"/>
    <lineage>
        <taxon>Bacteria</taxon>
        <taxon>Bacillati</taxon>
        <taxon>Actinomycetota</taxon>
        <taxon>Actinomycetes</taxon>
        <taxon>Mycobacteriales</taxon>
        <taxon>Corynebacteriaceae</taxon>
        <taxon>Corynebacterium</taxon>
    </lineage>
</organism>
<dbReference type="STRING" id="1121362.A605_04035"/>
<keyword evidence="1" id="KW-0472">Membrane</keyword>
<dbReference type="KEGG" id="chn:A605_04035"/>
<accession>M1NK76</accession>
<keyword evidence="1" id="KW-0812">Transmembrane</keyword>
<dbReference type="AlphaFoldDB" id="M1NK76"/>
<proteinExistence type="predicted"/>
<evidence type="ECO:0000313" key="2">
    <source>
        <dbReference type="EMBL" id="AGF71818.1"/>
    </source>
</evidence>
<name>M1NK76_9CORY</name>
<sequence length="175" mass="19430">MPTLTSPTAEDRRIARWQRVTGGSGKFHRWRRPGPTRALIACYFSAVGLLPVTLLASLFWGAAIWFHLTITVAMMVAWTLLRGAIDIKDSAPETVLDEYERSVLDTWRRRSQRLFSNLLLGAGFVVLIIGTVFHEHLTVIGLTVVCALTMFMIGLVAGSLPAVGYALTFHTTEKE</sequence>
<dbReference type="OrthoDB" id="4410589at2"/>
<evidence type="ECO:0000313" key="3">
    <source>
        <dbReference type="Proteomes" id="UP000011723"/>
    </source>
</evidence>
<protein>
    <submittedName>
        <fullName evidence="2">Uncharacterized protein</fullName>
    </submittedName>
</protein>
<feature type="transmembrane region" description="Helical" evidence="1">
    <location>
        <begin position="114"/>
        <end position="133"/>
    </location>
</feature>
<dbReference type="eggNOG" id="ENOG5032A8Q">
    <property type="taxonomic scope" value="Bacteria"/>
</dbReference>
<dbReference type="EMBL" id="CP003697">
    <property type="protein sequence ID" value="AGF71818.1"/>
    <property type="molecule type" value="Genomic_DNA"/>
</dbReference>
<evidence type="ECO:0000256" key="1">
    <source>
        <dbReference type="SAM" id="Phobius"/>
    </source>
</evidence>
<reference evidence="2 3" key="1">
    <citation type="journal article" date="2012" name="Stand. Genomic Sci.">
        <title>Genome sequence of the halotolerant bacterium Corynebacterium halotolerans type strain YIM 70093(T) (= DSM 44683(T)).</title>
        <authorList>
            <person name="Ruckert C."/>
            <person name="Albersmeier A."/>
            <person name="Al-Dilaimi A."/>
            <person name="Niehaus K."/>
            <person name="Szczepanowski R."/>
            <person name="Kalinowski J."/>
        </authorList>
    </citation>
    <scope>NUCLEOTIDE SEQUENCE [LARGE SCALE GENOMIC DNA]</scope>
    <source>
        <strain evidence="2">YIM 70093</strain>
    </source>
</reference>